<dbReference type="PRINTS" id="PR00625">
    <property type="entry name" value="JDOMAIN"/>
</dbReference>
<feature type="region of interest" description="Disordered" evidence="1">
    <location>
        <begin position="340"/>
        <end position="387"/>
    </location>
</feature>
<dbReference type="InterPro" id="IPR036869">
    <property type="entry name" value="J_dom_sf"/>
</dbReference>
<dbReference type="PROSITE" id="PS00636">
    <property type="entry name" value="DNAJ_1"/>
    <property type="match status" value="1"/>
</dbReference>
<dbReference type="AlphaFoldDB" id="A0A5C7HBY6"/>
<evidence type="ECO:0000256" key="1">
    <source>
        <dbReference type="SAM" id="MobiDB-lite"/>
    </source>
</evidence>
<feature type="compositionally biased region" description="Low complexity" evidence="1">
    <location>
        <begin position="344"/>
        <end position="357"/>
    </location>
</feature>
<dbReference type="Proteomes" id="UP000323000">
    <property type="component" value="Chromosome 9"/>
</dbReference>
<dbReference type="SMART" id="SM00271">
    <property type="entry name" value="DnaJ"/>
    <property type="match status" value="1"/>
</dbReference>
<protein>
    <recommendedName>
        <fullName evidence="2">J domain-containing protein</fullName>
    </recommendedName>
</protein>
<dbReference type="InterPro" id="IPR056988">
    <property type="entry name" value="Zn_ribbon_pln"/>
</dbReference>
<dbReference type="Pfam" id="PF00226">
    <property type="entry name" value="DnaJ"/>
    <property type="match status" value="1"/>
</dbReference>
<accession>A0A5C7HBY6</accession>
<dbReference type="InterPro" id="IPR024593">
    <property type="entry name" value="DUF3444"/>
</dbReference>
<dbReference type="Pfam" id="PF23551">
    <property type="entry name" value="Zn_ribbon_20"/>
    <property type="match status" value="1"/>
</dbReference>
<dbReference type="InterPro" id="IPR018253">
    <property type="entry name" value="DnaJ_domain_CS"/>
</dbReference>
<dbReference type="Gene3D" id="1.10.287.110">
    <property type="entry name" value="DnaJ domain"/>
    <property type="match status" value="1"/>
</dbReference>
<comment type="caution">
    <text evidence="3">The sequence shown here is derived from an EMBL/GenBank/DDBJ whole genome shotgun (WGS) entry which is preliminary data.</text>
</comment>
<name>A0A5C7HBY6_9ROSI</name>
<dbReference type="PANTHER" id="PTHR44137">
    <property type="entry name" value="BNAC03G44070D PROTEIN"/>
    <property type="match status" value="1"/>
</dbReference>
<evidence type="ECO:0000259" key="2">
    <source>
        <dbReference type="PROSITE" id="PS50076"/>
    </source>
</evidence>
<dbReference type="SUPFAM" id="SSF46565">
    <property type="entry name" value="Chaperone J-domain"/>
    <property type="match status" value="1"/>
</dbReference>
<feature type="compositionally biased region" description="Basic and acidic residues" evidence="1">
    <location>
        <begin position="359"/>
        <end position="383"/>
    </location>
</feature>
<reference evidence="4" key="1">
    <citation type="journal article" date="2019" name="Gigascience">
        <title>De novo genome assembly of the endangered Acer yangbiense, a plant species with extremely small populations endemic to Yunnan Province, China.</title>
        <authorList>
            <person name="Yang J."/>
            <person name="Wariss H.M."/>
            <person name="Tao L."/>
            <person name="Zhang R."/>
            <person name="Yun Q."/>
            <person name="Hollingsworth P."/>
            <person name="Dao Z."/>
            <person name="Luo G."/>
            <person name="Guo H."/>
            <person name="Ma Y."/>
            <person name="Sun W."/>
        </authorList>
    </citation>
    <scope>NUCLEOTIDE SEQUENCE [LARGE SCALE GENOMIC DNA]</scope>
    <source>
        <strain evidence="4">cv. Malutang</strain>
    </source>
</reference>
<feature type="domain" description="J" evidence="2">
    <location>
        <begin position="66"/>
        <end position="130"/>
    </location>
</feature>
<proteinExistence type="predicted"/>
<evidence type="ECO:0000313" key="4">
    <source>
        <dbReference type="Proteomes" id="UP000323000"/>
    </source>
</evidence>
<gene>
    <name evidence="3" type="ORF">EZV62_019635</name>
</gene>
<dbReference type="PROSITE" id="PS50076">
    <property type="entry name" value="DNAJ_2"/>
    <property type="match status" value="1"/>
</dbReference>
<dbReference type="CDD" id="cd06257">
    <property type="entry name" value="DnaJ"/>
    <property type="match status" value="1"/>
</dbReference>
<dbReference type="InterPro" id="IPR001623">
    <property type="entry name" value="DnaJ_domain"/>
</dbReference>
<sequence length="834" mass="93678">MLCNKDEAGRAKELAEKKFAEKDLGGAKRFALMAQRLYSDLDGLHQLLATIDVHISFGERNYGIVDWYRVLGVEPLADDDIIRKNYRKLALILHPDKNKSVGAEGAFHIISEAWSLLSDKSKRIAYDQKRKGIFAELLIPKSSPSVPTGENQFHNFASNTNLNAWNQSIPPFFRCPAPHLRLKPTFWTTCSACKTQFEYLRVYIDISLLCPCCRRPFLAIETAPPPLNSFSTSWSSYTRHKNSGQTTVNENSYSLGRKPASATIARPAGSSGVDLLKKTFQTDAFLNSGSTRSAPDPSLVAAQVAGEVQPSCGQLKRAREEAKKSFLREEDCQMKTHDFKKGVSGLSTGLSSAASSSVPKEDRPKKRRRKDEQRKNNNEKEIAKQISTGNRGVCMFASESDSFEKRKVEIAGNHKPNGSRELPQLEIRSMLMNMAKKVIGNKLDEWRLNAVLKTSNESNGLGKEMKERKGNQKVTGNVVKADANKYIDFVDAKTGVQTKKTSFAISDVELGENDTGLISMSVPDSDFHDFDQDRTVKSFGENQVWAAYDNDDGMPRYYAMIHSVISLRPFKMRISWLNSKSNNELSPLNWIGSGFVKTSGDFWRGKYEVYNSLNSFSHKVGWVKGIRGAIQIYPRKGDVWALYTNWSDDWNEHTPDEVVHKYDMVEVLEDYNEATGVTLVKLVKVPGFKTVFHRSSEQRQISIIPRKEMFRFSHRVPSYILTGEEGNNAPKGCLELDPASTPLELLQLLTEAQLVDMKTANKAKEEHPLEGVKNPKGEELVEKNGKTTKENGIAEDVQKNIEAEAMMKKGKEIGKGNLLVYRRGDSRNRKGTRC</sequence>
<organism evidence="3 4">
    <name type="scientific">Acer yangbiense</name>
    <dbReference type="NCBI Taxonomy" id="1000413"/>
    <lineage>
        <taxon>Eukaryota</taxon>
        <taxon>Viridiplantae</taxon>
        <taxon>Streptophyta</taxon>
        <taxon>Embryophyta</taxon>
        <taxon>Tracheophyta</taxon>
        <taxon>Spermatophyta</taxon>
        <taxon>Magnoliopsida</taxon>
        <taxon>eudicotyledons</taxon>
        <taxon>Gunneridae</taxon>
        <taxon>Pentapetalae</taxon>
        <taxon>rosids</taxon>
        <taxon>malvids</taxon>
        <taxon>Sapindales</taxon>
        <taxon>Sapindaceae</taxon>
        <taxon>Hippocastanoideae</taxon>
        <taxon>Acereae</taxon>
        <taxon>Acer</taxon>
    </lineage>
</organism>
<evidence type="ECO:0000313" key="3">
    <source>
        <dbReference type="EMBL" id="TXG54379.1"/>
    </source>
</evidence>
<dbReference type="PANTHER" id="PTHR44137:SF51">
    <property type="entry name" value="MOLECULAR CHAPERONE HSP40_DNAJ FAMILY PROTEIN"/>
    <property type="match status" value="1"/>
</dbReference>
<dbReference type="OrthoDB" id="66964at2759"/>
<dbReference type="Pfam" id="PF11926">
    <property type="entry name" value="DUF3444"/>
    <property type="match status" value="1"/>
</dbReference>
<keyword evidence="4" id="KW-1185">Reference proteome</keyword>
<dbReference type="EMBL" id="VAHF01000009">
    <property type="protein sequence ID" value="TXG54379.1"/>
    <property type="molecule type" value="Genomic_DNA"/>
</dbReference>